<evidence type="ECO:0000313" key="2">
    <source>
        <dbReference type="EMBL" id="MCJ2183126.1"/>
    </source>
</evidence>
<dbReference type="EMBL" id="JALHLF010000035">
    <property type="protein sequence ID" value="MCJ2183126.1"/>
    <property type="molecule type" value="Genomic_DNA"/>
</dbReference>
<keyword evidence="1" id="KW-0808">Transferase</keyword>
<organism evidence="2 3">
    <name type="scientific">Novosphingobium organovorum</name>
    <dbReference type="NCBI Taxonomy" id="2930092"/>
    <lineage>
        <taxon>Bacteria</taxon>
        <taxon>Pseudomonadati</taxon>
        <taxon>Pseudomonadota</taxon>
        <taxon>Alphaproteobacteria</taxon>
        <taxon>Sphingomonadales</taxon>
        <taxon>Sphingomonadaceae</taxon>
        <taxon>Novosphingobium</taxon>
    </lineage>
</organism>
<dbReference type="InterPro" id="IPR027417">
    <property type="entry name" value="P-loop_NTPase"/>
</dbReference>
<accession>A0ABT0BDG9</accession>
<dbReference type="InterPro" id="IPR026634">
    <property type="entry name" value="TPST-like"/>
</dbReference>
<dbReference type="PANTHER" id="PTHR12788">
    <property type="entry name" value="PROTEIN-TYROSINE SULFOTRANSFERASE 2"/>
    <property type="match status" value="1"/>
</dbReference>
<dbReference type="SUPFAM" id="SSF52540">
    <property type="entry name" value="P-loop containing nucleoside triphosphate hydrolases"/>
    <property type="match status" value="1"/>
</dbReference>
<dbReference type="Pfam" id="PF13469">
    <property type="entry name" value="Sulfotransfer_3"/>
    <property type="match status" value="1"/>
</dbReference>
<dbReference type="Proteomes" id="UP001162881">
    <property type="component" value="Unassembled WGS sequence"/>
</dbReference>
<reference evidence="2" key="1">
    <citation type="submission" date="2022-03" db="EMBL/GenBank/DDBJ databases">
        <title>Identification of a novel bacterium isolated from mangrove sediments.</title>
        <authorList>
            <person name="Pan X."/>
        </authorList>
    </citation>
    <scope>NUCLEOTIDE SEQUENCE</scope>
    <source>
        <strain evidence="2">B1949</strain>
    </source>
</reference>
<evidence type="ECO:0000256" key="1">
    <source>
        <dbReference type="ARBA" id="ARBA00022679"/>
    </source>
</evidence>
<evidence type="ECO:0000313" key="3">
    <source>
        <dbReference type="Proteomes" id="UP001162881"/>
    </source>
</evidence>
<dbReference type="Gene3D" id="3.40.50.300">
    <property type="entry name" value="P-loop containing nucleotide triphosphate hydrolases"/>
    <property type="match status" value="1"/>
</dbReference>
<dbReference type="PANTHER" id="PTHR12788:SF10">
    <property type="entry name" value="PROTEIN-TYROSINE SULFOTRANSFERASE"/>
    <property type="match status" value="1"/>
</dbReference>
<name>A0ABT0BDG9_9SPHN</name>
<protein>
    <submittedName>
        <fullName evidence="2">Sulfotransferase</fullName>
    </submittedName>
</protein>
<keyword evidence="3" id="KW-1185">Reference proteome</keyword>
<gene>
    <name evidence="2" type="ORF">MTR62_10545</name>
</gene>
<proteinExistence type="predicted"/>
<dbReference type="RefSeq" id="WP_244020485.1">
    <property type="nucleotide sequence ID" value="NZ_JALHLF010000035.1"/>
</dbReference>
<sequence>MVAQIDPVMLQKRKGKIPGRLAAWALIEGRPLTTKGQWINPVVFALYRAAQFFPRRKGSDEPILILGTGRSGTTILGKLFAMHKDTVFLNEPKAAWHFIHDGEDIAGSYTSAPARIRLPSTEATPARARALSGIYSWAMRWGLARRVVDKYPELIFRLPFVLALFPKARFIAILRDGVDTCASVTSWSKRNSDIQDGELHDWWGRDSRKWHLIVDQLVPEHPDLAPLQGLLRDDENHQDRAAVEWILSMREATQVTALHPQQVLAVKYEELCAKPDAVLDRMLRHCGLGEDAVFRDYAKDVLSAAEAYGELALMPELVPVFRQTLIDMGYEQSCERVVERR</sequence>
<comment type="caution">
    <text evidence="2">The sequence shown here is derived from an EMBL/GenBank/DDBJ whole genome shotgun (WGS) entry which is preliminary data.</text>
</comment>